<keyword evidence="6" id="KW-0653">Protein transport</keyword>
<keyword evidence="3" id="KW-0813">Transport</keyword>
<evidence type="ECO:0000256" key="9">
    <source>
        <dbReference type="ARBA" id="ARBA00023136"/>
    </source>
</evidence>
<evidence type="ECO:0000256" key="2">
    <source>
        <dbReference type="ARBA" id="ARBA00006742"/>
    </source>
</evidence>
<evidence type="ECO:0000256" key="4">
    <source>
        <dbReference type="ARBA" id="ARBA00022475"/>
    </source>
</evidence>
<comment type="subcellular location">
    <subcellularLocation>
        <location evidence="1">Cell membrane</location>
        <topology evidence="1">Single-pass membrane protein</topology>
    </subcellularLocation>
</comment>
<accession>A0ABU2BEF5</accession>
<keyword evidence="8" id="KW-0811">Translocation</keyword>
<evidence type="ECO:0000256" key="1">
    <source>
        <dbReference type="ARBA" id="ARBA00004162"/>
    </source>
</evidence>
<keyword evidence="5 11" id="KW-0812">Transmembrane</keyword>
<sequence length="151" mass="15849">MTENVLAQAAAGGAAPFDPTMLIMLAAFGLLIFMMMRGRKKAAKAQEEIRSNLAPGAEVMTQFGLFGTISSIDTDENKIVLEVSPGSFVTVHSQVVAKVVAPEAAEADAVEVPNDASSLTSEQAGNTEAADVESPEETLRRLNNDDKGPKA</sequence>
<gene>
    <name evidence="12" type="ORF">J2S64_000342</name>
</gene>
<dbReference type="PANTHER" id="PTHR33909:SF1">
    <property type="entry name" value="SEC TRANSLOCON ACCESSORY COMPLEX SUBUNIT YAJC"/>
    <property type="match status" value="1"/>
</dbReference>
<feature type="compositionally biased region" description="Polar residues" evidence="10">
    <location>
        <begin position="115"/>
        <end position="126"/>
    </location>
</feature>
<organism evidence="12 13">
    <name type="scientific">Paeniglutamicibacter sulfureus</name>
    <dbReference type="NCBI Taxonomy" id="43666"/>
    <lineage>
        <taxon>Bacteria</taxon>
        <taxon>Bacillati</taxon>
        <taxon>Actinomycetota</taxon>
        <taxon>Actinomycetes</taxon>
        <taxon>Micrococcales</taxon>
        <taxon>Micrococcaceae</taxon>
        <taxon>Paeniglutamicibacter</taxon>
    </lineage>
</organism>
<feature type="compositionally biased region" description="Basic and acidic residues" evidence="10">
    <location>
        <begin position="137"/>
        <end position="151"/>
    </location>
</feature>
<proteinExistence type="inferred from homology"/>
<feature type="region of interest" description="Disordered" evidence="10">
    <location>
        <begin position="107"/>
        <end position="151"/>
    </location>
</feature>
<keyword evidence="13" id="KW-1185">Reference proteome</keyword>
<evidence type="ECO:0000256" key="5">
    <source>
        <dbReference type="ARBA" id="ARBA00022692"/>
    </source>
</evidence>
<dbReference type="Pfam" id="PF02699">
    <property type="entry name" value="YajC"/>
    <property type="match status" value="1"/>
</dbReference>
<evidence type="ECO:0000256" key="8">
    <source>
        <dbReference type="ARBA" id="ARBA00023010"/>
    </source>
</evidence>
<dbReference type="Proteomes" id="UP001183817">
    <property type="component" value="Unassembled WGS sequence"/>
</dbReference>
<name>A0ABU2BEF5_9MICC</name>
<evidence type="ECO:0000256" key="11">
    <source>
        <dbReference type="SAM" id="Phobius"/>
    </source>
</evidence>
<evidence type="ECO:0000256" key="10">
    <source>
        <dbReference type="SAM" id="MobiDB-lite"/>
    </source>
</evidence>
<evidence type="ECO:0000256" key="6">
    <source>
        <dbReference type="ARBA" id="ARBA00022927"/>
    </source>
</evidence>
<dbReference type="NCBIfam" id="TIGR00739">
    <property type="entry name" value="yajC"/>
    <property type="match status" value="1"/>
</dbReference>
<comment type="similarity">
    <text evidence="2">Belongs to the YajC family.</text>
</comment>
<evidence type="ECO:0000313" key="13">
    <source>
        <dbReference type="Proteomes" id="UP001183817"/>
    </source>
</evidence>
<dbReference type="InterPro" id="IPR003849">
    <property type="entry name" value="Preprotein_translocase_YajC"/>
</dbReference>
<dbReference type="PANTHER" id="PTHR33909">
    <property type="entry name" value="SEC TRANSLOCON ACCESSORY COMPLEX SUBUNIT YAJC"/>
    <property type="match status" value="1"/>
</dbReference>
<evidence type="ECO:0000256" key="7">
    <source>
        <dbReference type="ARBA" id="ARBA00022989"/>
    </source>
</evidence>
<evidence type="ECO:0000256" key="3">
    <source>
        <dbReference type="ARBA" id="ARBA00022448"/>
    </source>
</evidence>
<dbReference type="RefSeq" id="WP_310287594.1">
    <property type="nucleotide sequence ID" value="NZ_BAAAWO010000001.1"/>
</dbReference>
<dbReference type="SMART" id="SM01323">
    <property type="entry name" value="YajC"/>
    <property type="match status" value="1"/>
</dbReference>
<keyword evidence="9 11" id="KW-0472">Membrane</keyword>
<reference evidence="12 13" key="1">
    <citation type="submission" date="2023-07" db="EMBL/GenBank/DDBJ databases">
        <title>Sequencing the genomes of 1000 actinobacteria strains.</title>
        <authorList>
            <person name="Klenk H.-P."/>
        </authorList>
    </citation>
    <scope>NUCLEOTIDE SEQUENCE [LARGE SCALE GENOMIC DNA]</scope>
    <source>
        <strain evidence="12 13">DSM 20167</strain>
    </source>
</reference>
<keyword evidence="4" id="KW-1003">Cell membrane</keyword>
<comment type="caution">
    <text evidence="12">The sequence shown here is derived from an EMBL/GenBank/DDBJ whole genome shotgun (WGS) entry which is preliminary data.</text>
</comment>
<protein>
    <submittedName>
        <fullName evidence="12">Preprotein translocase subunit YajC</fullName>
    </submittedName>
</protein>
<feature type="transmembrane region" description="Helical" evidence="11">
    <location>
        <begin position="20"/>
        <end position="36"/>
    </location>
</feature>
<keyword evidence="7 11" id="KW-1133">Transmembrane helix</keyword>
<evidence type="ECO:0000313" key="12">
    <source>
        <dbReference type="EMBL" id="MDR7356651.1"/>
    </source>
</evidence>
<dbReference type="EMBL" id="JAVDYI010000001">
    <property type="protein sequence ID" value="MDR7356651.1"/>
    <property type="molecule type" value="Genomic_DNA"/>
</dbReference>